<comment type="subcellular location">
    <subcellularLocation>
        <location evidence="1">Cell membrane</location>
        <topology evidence="1">Multi-pass membrane protein</topology>
    </subcellularLocation>
</comment>
<dbReference type="InterPro" id="IPR001851">
    <property type="entry name" value="ABC_transp_permease"/>
</dbReference>
<keyword evidence="3 6" id="KW-0812">Transmembrane</keyword>
<dbReference type="GO" id="GO:0022857">
    <property type="term" value="F:transmembrane transporter activity"/>
    <property type="evidence" value="ECO:0007669"/>
    <property type="project" value="InterPro"/>
</dbReference>
<feature type="transmembrane region" description="Helical" evidence="6">
    <location>
        <begin position="236"/>
        <end position="253"/>
    </location>
</feature>
<evidence type="ECO:0000256" key="4">
    <source>
        <dbReference type="ARBA" id="ARBA00022989"/>
    </source>
</evidence>
<keyword evidence="2" id="KW-1003">Cell membrane</keyword>
<feature type="transmembrane region" description="Helical" evidence="6">
    <location>
        <begin position="291"/>
        <end position="313"/>
    </location>
</feature>
<feature type="transmembrane region" description="Helical" evidence="6">
    <location>
        <begin position="143"/>
        <end position="163"/>
    </location>
</feature>
<dbReference type="EMBL" id="FOTI01000003">
    <property type="protein sequence ID" value="SFL19871.1"/>
    <property type="molecule type" value="Genomic_DNA"/>
</dbReference>
<evidence type="ECO:0000256" key="1">
    <source>
        <dbReference type="ARBA" id="ARBA00004651"/>
    </source>
</evidence>
<dbReference type="STRING" id="29563.SAMN02983006_00477"/>
<dbReference type="OrthoDB" id="9784538at2"/>
<evidence type="ECO:0000256" key="2">
    <source>
        <dbReference type="ARBA" id="ARBA00022475"/>
    </source>
</evidence>
<feature type="transmembrane region" description="Helical" evidence="6">
    <location>
        <begin position="319"/>
        <end position="337"/>
    </location>
</feature>
<dbReference type="RefSeq" id="WP_089859037.1">
    <property type="nucleotide sequence ID" value="NZ_FOTI01000003.1"/>
</dbReference>
<keyword evidence="7" id="KW-0762">Sugar transport</keyword>
<organism evidence="7 8">
    <name type="scientific">Halanaerobium salsuginis</name>
    <dbReference type="NCBI Taxonomy" id="29563"/>
    <lineage>
        <taxon>Bacteria</taxon>
        <taxon>Bacillati</taxon>
        <taxon>Bacillota</taxon>
        <taxon>Clostridia</taxon>
        <taxon>Halanaerobiales</taxon>
        <taxon>Halanaerobiaceae</taxon>
        <taxon>Halanaerobium</taxon>
    </lineage>
</organism>
<evidence type="ECO:0000313" key="8">
    <source>
        <dbReference type="Proteomes" id="UP000199006"/>
    </source>
</evidence>
<accession>A0A1I4FT59</accession>
<protein>
    <submittedName>
        <fullName evidence="7">Simple sugar transport system permease protein</fullName>
    </submittedName>
</protein>
<feature type="transmembrane region" description="Helical" evidence="6">
    <location>
        <begin position="16"/>
        <end position="34"/>
    </location>
</feature>
<evidence type="ECO:0000256" key="6">
    <source>
        <dbReference type="SAM" id="Phobius"/>
    </source>
</evidence>
<dbReference type="AlphaFoldDB" id="A0A1I4FT59"/>
<feature type="transmembrane region" description="Helical" evidence="6">
    <location>
        <begin position="54"/>
        <end position="72"/>
    </location>
</feature>
<evidence type="ECO:0000256" key="5">
    <source>
        <dbReference type="ARBA" id="ARBA00023136"/>
    </source>
</evidence>
<name>A0A1I4FT59_9FIRM</name>
<feature type="transmembrane region" description="Helical" evidence="6">
    <location>
        <begin position="183"/>
        <end position="205"/>
    </location>
</feature>
<dbReference type="Pfam" id="PF02653">
    <property type="entry name" value="BPD_transp_2"/>
    <property type="match status" value="1"/>
</dbReference>
<dbReference type="GO" id="GO:0005886">
    <property type="term" value="C:plasma membrane"/>
    <property type="evidence" value="ECO:0007669"/>
    <property type="project" value="UniProtKB-SubCell"/>
</dbReference>
<proteinExistence type="predicted"/>
<reference evidence="7 8" key="1">
    <citation type="submission" date="2016-10" db="EMBL/GenBank/DDBJ databases">
        <authorList>
            <person name="de Groot N.N."/>
        </authorList>
    </citation>
    <scope>NUCLEOTIDE SEQUENCE [LARGE SCALE GENOMIC DNA]</scope>
    <source>
        <strain evidence="7 8">ATCC 51327</strain>
    </source>
</reference>
<keyword evidence="8" id="KW-1185">Reference proteome</keyword>
<dbReference type="PANTHER" id="PTHR32196">
    <property type="entry name" value="ABC TRANSPORTER PERMEASE PROTEIN YPHD-RELATED-RELATED"/>
    <property type="match status" value="1"/>
</dbReference>
<keyword evidence="4 6" id="KW-1133">Transmembrane helix</keyword>
<feature type="transmembrane region" description="Helical" evidence="6">
    <location>
        <begin position="116"/>
        <end position="136"/>
    </location>
</feature>
<keyword evidence="5 6" id="KW-0472">Membrane</keyword>
<dbReference type="CDD" id="cd06579">
    <property type="entry name" value="TM_PBP1_transp_AraH_like"/>
    <property type="match status" value="1"/>
</dbReference>
<evidence type="ECO:0000256" key="3">
    <source>
        <dbReference type="ARBA" id="ARBA00022692"/>
    </source>
</evidence>
<feature type="transmembrane region" description="Helical" evidence="6">
    <location>
        <begin position="79"/>
        <end position="96"/>
    </location>
</feature>
<dbReference type="Proteomes" id="UP000199006">
    <property type="component" value="Unassembled WGS sequence"/>
</dbReference>
<dbReference type="PANTHER" id="PTHR32196:SF19">
    <property type="entry name" value="GALACTOFURANOSE TRANSPORTER PERMEASE PROTEIN YTFT"/>
    <property type="match status" value="1"/>
</dbReference>
<feature type="transmembrane region" description="Helical" evidence="6">
    <location>
        <begin position="265"/>
        <end position="284"/>
    </location>
</feature>
<sequence>MDSVKHKLIKFRNSKAFTPLLALIFLFIFNFFYIDGFFQIEIKDGRLFGYLIDILNRGAPLMIIAIGMTLVIATEGIDLSVGAVVAIAGAVAASLIGGEMQITPAGEIVYETVTTVPVAVLAALVVAAVFGMWNGFLVSSLKIPAIVATLILMVAGRGVAQLITKGQIITIYYEPYFVIGQGYLLGIPVAIFIVAAVLLIVGLLMRKTALGLFIESIGSNDVASRYIGIKEKQIKFIVYIFSAICAAIAGLIITSNVKAADANNAGLWMELDAILSVVMGGNSLQGGKFSIVSSVIGALVVQTLTTTVYAAGITPEVNLVIKGFVVLIIVILKSDIFKEKLNLLVQRGDRV</sequence>
<gene>
    <name evidence="7" type="ORF">SAMN02983006_00477</name>
</gene>
<keyword evidence="7" id="KW-0813">Transport</keyword>
<evidence type="ECO:0000313" key="7">
    <source>
        <dbReference type="EMBL" id="SFL19871.1"/>
    </source>
</evidence>